<evidence type="ECO:0000313" key="2">
    <source>
        <dbReference type="EMBL" id="CDQ91217.1"/>
    </source>
</evidence>
<dbReference type="PANTHER" id="PTHR22736">
    <property type="entry name" value="COILED-COIL DOMAIN-CONTAINING PROTEIN 66"/>
    <property type="match status" value="1"/>
</dbReference>
<reference evidence="2" key="1">
    <citation type="journal article" date="2014" name="Nat. Commun.">
        <title>The rainbow trout genome provides novel insights into evolution after whole-genome duplication in vertebrates.</title>
        <authorList>
            <person name="Berthelot C."/>
            <person name="Brunet F."/>
            <person name="Chalopin D."/>
            <person name="Juanchich A."/>
            <person name="Bernard M."/>
            <person name="Noel B."/>
            <person name="Bento P."/>
            <person name="Da Silva C."/>
            <person name="Labadie K."/>
            <person name="Alberti A."/>
            <person name="Aury J.M."/>
            <person name="Louis A."/>
            <person name="Dehais P."/>
            <person name="Bardou P."/>
            <person name="Montfort J."/>
            <person name="Klopp C."/>
            <person name="Cabau C."/>
            <person name="Gaspin C."/>
            <person name="Thorgaard G.H."/>
            <person name="Boussaha M."/>
            <person name="Quillet E."/>
            <person name="Guyomard R."/>
            <person name="Galiana D."/>
            <person name="Bobe J."/>
            <person name="Volff J.N."/>
            <person name="Genet C."/>
            <person name="Wincker P."/>
            <person name="Jaillon O."/>
            <person name="Roest Crollius H."/>
            <person name="Guiguen Y."/>
        </authorList>
    </citation>
    <scope>NUCLEOTIDE SEQUENCE [LARGE SCALE GENOMIC DNA]</scope>
</reference>
<dbReference type="InterPro" id="IPR039183">
    <property type="entry name" value="CCD66"/>
</dbReference>
<accession>A0A060YI83</accession>
<protein>
    <submittedName>
        <fullName evidence="2">Uncharacterized protein</fullName>
    </submittedName>
</protein>
<reference evidence="2" key="2">
    <citation type="submission" date="2014-03" db="EMBL/GenBank/DDBJ databases">
        <authorList>
            <person name="Genoscope - CEA"/>
        </authorList>
    </citation>
    <scope>NUCLEOTIDE SEQUENCE</scope>
</reference>
<dbReference type="Proteomes" id="UP000193380">
    <property type="component" value="Unassembled WGS sequence"/>
</dbReference>
<feature type="region of interest" description="Disordered" evidence="1">
    <location>
        <begin position="1"/>
        <end position="98"/>
    </location>
</feature>
<evidence type="ECO:0000313" key="3">
    <source>
        <dbReference type="Proteomes" id="UP000193380"/>
    </source>
</evidence>
<feature type="compositionally biased region" description="Polar residues" evidence="1">
    <location>
        <begin position="71"/>
        <end position="81"/>
    </location>
</feature>
<dbReference type="GO" id="GO:0005874">
    <property type="term" value="C:microtubule"/>
    <property type="evidence" value="ECO:0007669"/>
    <property type="project" value="TreeGrafter"/>
</dbReference>
<organism evidence="2 3">
    <name type="scientific">Oncorhynchus mykiss</name>
    <name type="common">Rainbow trout</name>
    <name type="synonym">Salmo gairdneri</name>
    <dbReference type="NCBI Taxonomy" id="8022"/>
    <lineage>
        <taxon>Eukaryota</taxon>
        <taxon>Metazoa</taxon>
        <taxon>Chordata</taxon>
        <taxon>Craniata</taxon>
        <taxon>Vertebrata</taxon>
        <taxon>Euteleostomi</taxon>
        <taxon>Actinopterygii</taxon>
        <taxon>Neopterygii</taxon>
        <taxon>Teleostei</taxon>
        <taxon>Protacanthopterygii</taxon>
        <taxon>Salmoniformes</taxon>
        <taxon>Salmonidae</taxon>
        <taxon>Salmoninae</taxon>
        <taxon>Oncorhynchus</taxon>
    </lineage>
</organism>
<feature type="compositionally biased region" description="Basic and acidic residues" evidence="1">
    <location>
        <begin position="56"/>
        <end position="65"/>
    </location>
</feature>
<dbReference type="GO" id="GO:0008017">
    <property type="term" value="F:microtubule binding"/>
    <property type="evidence" value="ECO:0007669"/>
    <property type="project" value="TreeGrafter"/>
</dbReference>
<dbReference type="PaxDb" id="8022-A0A060YI83"/>
<dbReference type="AlphaFoldDB" id="A0A060YI83"/>
<dbReference type="GO" id="GO:0005929">
    <property type="term" value="C:cilium"/>
    <property type="evidence" value="ECO:0007669"/>
    <property type="project" value="TreeGrafter"/>
</dbReference>
<dbReference type="STRING" id="8022.A0A060YI83"/>
<evidence type="ECO:0000256" key="1">
    <source>
        <dbReference type="SAM" id="MobiDB-lite"/>
    </source>
</evidence>
<sequence>MMSCASRVPPRSPPVPAIKHRLQNQSRGSRLPTQAHGSLQDTDRSPPPSEYIPYLRTDEVYHMDPRAPISRPSTHPQTHTDGVQCRPISPPHQKDPLLHPELLRNTERQQAILKSLSKLRQGLLQKQKELETGLNPVMIVTEDHH</sequence>
<dbReference type="PANTHER" id="PTHR22736:SF2">
    <property type="entry name" value="COILED-COIL DOMAIN-CONTAINING PROTEIN 66"/>
    <property type="match status" value="1"/>
</dbReference>
<feature type="compositionally biased region" description="Polar residues" evidence="1">
    <location>
        <begin position="23"/>
        <end position="40"/>
    </location>
</feature>
<dbReference type="EMBL" id="FR911511">
    <property type="protein sequence ID" value="CDQ91217.1"/>
    <property type="molecule type" value="Genomic_DNA"/>
</dbReference>
<name>A0A060YI83_ONCMY</name>
<proteinExistence type="predicted"/>
<dbReference type="GO" id="GO:0060271">
    <property type="term" value="P:cilium assembly"/>
    <property type="evidence" value="ECO:0007669"/>
    <property type="project" value="TreeGrafter"/>
</dbReference>
<gene>
    <name evidence="2" type="ORF">GSONMT00005500001</name>
</gene>